<protein>
    <recommendedName>
        <fullName evidence="12">Cation/H+ exchanger transmembrane domain-containing protein</fullName>
    </recommendedName>
</protein>
<dbReference type="GO" id="GO:0005886">
    <property type="term" value="C:plasma membrane"/>
    <property type="evidence" value="ECO:0007669"/>
    <property type="project" value="TreeGrafter"/>
</dbReference>
<feature type="transmembrane region" description="Helical" evidence="10">
    <location>
        <begin position="153"/>
        <end position="169"/>
    </location>
</feature>
<evidence type="ECO:0000256" key="11">
    <source>
        <dbReference type="SAM" id="SignalP"/>
    </source>
</evidence>
<name>A0A3S1ARV9_ELYCH</name>
<keyword evidence="3 10" id="KW-0812">Transmembrane</keyword>
<evidence type="ECO:0000259" key="12">
    <source>
        <dbReference type="Pfam" id="PF00999"/>
    </source>
</evidence>
<dbReference type="EMBL" id="RQTK01001434">
    <property type="protein sequence ID" value="RUS70330.1"/>
    <property type="molecule type" value="Genomic_DNA"/>
</dbReference>
<feature type="transmembrane region" description="Helical" evidence="10">
    <location>
        <begin position="123"/>
        <end position="141"/>
    </location>
</feature>
<feature type="chain" id="PRO_5018724114" description="Cation/H+ exchanger transmembrane domain-containing protein" evidence="11">
    <location>
        <begin position="38"/>
        <end position="235"/>
    </location>
</feature>
<dbReference type="PANTHER" id="PTHR10110">
    <property type="entry name" value="SODIUM/HYDROGEN EXCHANGER"/>
    <property type="match status" value="1"/>
</dbReference>
<dbReference type="InterPro" id="IPR006153">
    <property type="entry name" value="Cation/H_exchanger_TM"/>
</dbReference>
<feature type="signal peptide" evidence="11">
    <location>
        <begin position="1"/>
        <end position="37"/>
    </location>
</feature>
<feature type="domain" description="Cation/H+ exchanger transmembrane" evidence="12">
    <location>
        <begin position="103"/>
        <end position="235"/>
    </location>
</feature>
<feature type="transmembrane region" description="Helical" evidence="10">
    <location>
        <begin position="181"/>
        <end position="204"/>
    </location>
</feature>
<keyword evidence="11" id="KW-0732">Signal</keyword>
<dbReference type="GO" id="GO:0051453">
    <property type="term" value="P:regulation of intracellular pH"/>
    <property type="evidence" value="ECO:0007669"/>
    <property type="project" value="TreeGrafter"/>
</dbReference>
<evidence type="ECO:0000256" key="10">
    <source>
        <dbReference type="SAM" id="Phobius"/>
    </source>
</evidence>
<keyword evidence="7 10" id="KW-0472">Membrane</keyword>
<sequence>MQTKPRLQPKPGVKIVIFCAPLFVFIIVLSNTPAALAADNNNSSYSVTNENHTNNGSGHDGGSGNHGDEHDEHGAGPLVVAGLNYQEIRDPLIFTVVVLLAGISKIGYHHADYLSSLIPESCILIILGTIFGAIIQFSGASDNLPTFFEPHQFFIYLLPPIILEAAFSLHDRTVLENLGSICLFAVVGTVLASLFLGLALYGLAEVGAMGDLPVKVNFIQMMIFSSLIVAVDPVA</sequence>
<evidence type="ECO:0000256" key="2">
    <source>
        <dbReference type="ARBA" id="ARBA00022448"/>
    </source>
</evidence>
<dbReference type="GO" id="GO:0015385">
    <property type="term" value="F:sodium:proton antiporter activity"/>
    <property type="evidence" value="ECO:0007669"/>
    <property type="project" value="InterPro"/>
</dbReference>
<feature type="region of interest" description="Disordered" evidence="9">
    <location>
        <begin position="47"/>
        <end position="71"/>
    </location>
</feature>
<evidence type="ECO:0000256" key="1">
    <source>
        <dbReference type="ARBA" id="ARBA00004141"/>
    </source>
</evidence>
<dbReference type="PRINTS" id="PR01084">
    <property type="entry name" value="NAHEXCHNGR"/>
</dbReference>
<dbReference type="Proteomes" id="UP000271974">
    <property type="component" value="Unassembled WGS sequence"/>
</dbReference>
<feature type="transmembrane region" description="Helical" evidence="10">
    <location>
        <begin position="92"/>
        <end position="111"/>
    </location>
</feature>
<dbReference type="OrthoDB" id="196264at2759"/>
<reference evidence="13 14" key="1">
    <citation type="submission" date="2019-01" db="EMBL/GenBank/DDBJ databases">
        <title>A draft genome assembly of the solar-powered sea slug Elysia chlorotica.</title>
        <authorList>
            <person name="Cai H."/>
            <person name="Li Q."/>
            <person name="Fang X."/>
            <person name="Li J."/>
            <person name="Curtis N.E."/>
            <person name="Altenburger A."/>
            <person name="Shibata T."/>
            <person name="Feng M."/>
            <person name="Maeda T."/>
            <person name="Schwartz J.A."/>
            <person name="Shigenobu S."/>
            <person name="Lundholm N."/>
            <person name="Nishiyama T."/>
            <person name="Yang H."/>
            <person name="Hasebe M."/>
            <person name="Li S."/>
            <person name="Pierce S.K."/>
            <person name="Wang J."/>
        </authorList>
    </citation>
    <scope>NUCLEOTIDE SEQUENCE [LARGE SCALE GENOMIC DNA]</scope>
    <source>
        <strain evidence="13">EC2010</strain>
        <tissue evidence="13">Whole organism of an adult</tissue>
    </source>
</reference>
<keyword evidence="5" id="KW-0915">Sodium</keyword>
<dbReference type="GO" id="GO:0098719">
    <property type="term" value="P:sodium ion import across plasma membrane"/>
    <property type="evidence" value="ECO:0007669"/>
    <property type="project" value="TreeGrafter"/>
</dbReference>
<accession>A0A3S1ARV9</accession>
<keyword evidence="14" id="KW-1185">Reference proteome</keyword>
<evidence type="ECO:0000256" key="5">
    <source>
        <dbReference type="ARBA" id="ARBA00023053"/>
    </source>
</evidence>
<comment type="caution">
    <text evidence="13">The sequence shown here is derived from an EMBL/GenBank/DDBJ whole genome shotgun (WGS) entry which is preliminary data.</text>
</comment>
<feature type="non-terminal residue" evidence="13">
    <location>
        <position position="235"/>
    </location>
</feature>
<dbReference type="InterPro" id="IPR018422">
    <property type="entry name" value="Cation/H_exchanger_CPA1"/>
</dbReference>
<evidence type="ECO:0000313" key="14">
    <source>
        <dbReference type="Proteomes" id="UP000271974"/>
    </source>
</evidence>
<keyword evidence="4 10" id="KW-1133">Transmembrane helix</keyword>
<comment type="subcellular location">
    <subcellularLocation>
        <location evidence="1">Membrane</location>
        <topology evidence="1">Multi-pass membrane protein</topology>
    </subcellularLocation>
</comment>
<evidence type="ECO:0000256" key="3">
    <source>
        <dbReference type="ARBA" id="ARBA00022692"/>
    </source>
</evidence>
<dbReference type="InterPro" id="IPR004709">
    <property type="entry name" value="NaH_exchanger"/>
</dbReference>
<keyword evidence="8" id="KW-0739">Sodium transport</keyword>
<proteinExistence type="predicted"/>
<evidence type="ECO:0000256" key="9">
    <source>
        <dbReference type="SAM" id="MobiDB-lite"/>
    </source>
</evidence>
<dbReference type="Pfam" id="PF00999">
    <property type="entry name" value="Na_H_Exchanger"/>
    <property type="match status" value="1"/>
</dbReference>
<evidence type="ECO:0000256" key="7">
    <source>
        <dbReference type="ARBA" id="ARBA00023136"/>
    </source>
</evidence>
<organism evidence="13 14">
    <name type="scientific">Elysia chlorotica</name>
    <name type="common">Eastern emerald elysia</name>
    <name type="synonym">Sea slug</name>
    <dbReference type="NCBI Taxonomy" id="188477"/>
    <lineage>
        <taxon>Eukaryota</taxon>
        <taxon>Metazoa</taxon>
        <taxon>Spiralia</taxon>
        <taxon>Lophotrochozoa</taxon>
        <taxon>Mollusca</taxon>
        <taxon>Gastropoda</taxon>
        <taxon>Heterobranchia</taxon>
        <taxon>Euthyneura</taxon>
        <taxon>Panpulmonata</taxon>
        <taxon>Sacoglossa</taxon>
        <taxon>Placobranchoidea</taxon>
        <taxon>Plakobranchidae</taxon>
        <taxon>Elysia</taxon>
    </lineage>
</organism>
<dbReference type="GO" id="GO:0015386">
    <property type="term" value="F:potassium:proton antiporter activity"/>
    <property type="evidence" value="ECO:0007669"/>
    <property type="project" value="TreeGrafter"/>
</dbReference>
<keyword evidence="2" id="KW-0813">Transport</keyword>
<evidence type="ECO:0000256" key="4">
    <source>
        <dbReference type="ARBA" id="ARBA00022989"/>
    </source>
</evidence>
<gene>
    <name evidence="13" type="ORF">EGW08_021906</name>
</gene>
<keyword evidence="6" id="KW-0406">Ion transport</keyword>
<evidence type="ECO:0000313" key="13">
    <source>
        <dbReference type="EMBL" id="RUS70330.1"/>
    </source>
</evidence>
<evidence type="ECO:0000256" key="6">
    <source>
        <dbReference type="ARBA" id="ARBA00023065"/>
    </source>
</evidence>
<evidence type="ECO:0000256" key="8">
    <source>
        <dbReference type="ARBA" id="ARBA00023201"/>
    </source>
</evidence>
<dbReference type="PANTHER" id="PTHR10110:SF126">
    <property type="entry name" value="NA(+)_H(+) EXCHANGER PROTEIN 7"/>
    <property type="match status" value="1"/>
</dbReference>
<dbReference type="AlphaFoldDB" id="A0A3S1ARV9"/>
<dbReference type="STRING" id="188477.A0A3S1ARV9"/>